<proteinExistence type="predicted"/>
<accession>A0A430B1Z6</accession>
<sequence length="204" mass="22705">MKFIIIFLGVLLLGGCSKKEVEEVQTKNTSDAKTTVSTSKTASESTGKSSEQGATTFSTVSEEERQKKIYEEKITQYNNLSEEIKVYLAATTVDSRAESPNLMGFSIYYTFEGDKLYVQVHSGAGVGHPIYVLQYDNDYIYPVEGVVNVSIDETQVAEINPAPVSKVDLLEKYLNSKNSYDNGVANLENIPDIPNWFNNMKSRL</sequence>
<feature type="region of interest" description="Disordered" evidence="1">
    <location>
        <begin position="24"/>
        <end position="61"/>
    </location>
</feature>
<evidence type="ECO:0000313" key="2">
    <source>
        <dbReference type="EMBL" id="RSU14353.1"/>
    </source>
</evidence>
<evidence type="ECO:0000256" key="1">
    <source>
        <dbReference type="SAM" id="MobiDB-lite"/>
    </source>
</evidence>
<feature type="compositionally biased region" description="Low complexity" evidence="1">
    <location>
        <begin position="29"/>
        <end position="46"/>
    </location>
</feature>
<gene>
    <name evidence="2" type="ORF">CBF29_03370</name>
</gene>
<dbReference type="RefSeq" id="WP_126807325.1">
    <property type="nucleotide sequence ID" value="NZ_NGKA01000003.1"/>
</dbReference>
<dbReference type="AlphaFoldDB" id="A0A430B1Z6"/>
<comment type="caution">
    <text evidence="2">The sequence shown here is derived from an EMBL/GenBank/DDBJ whole genome shotgun (WGS) entry which is preliminary data.</text>
</comment>
<reference evidence="2 3" key="1">
    <citation type="submission" date="2017-05" db="EMBL/GenBank/DDBJ databases">
        <title>Vagococcus spp. assemblies.</title>
        <authorList>
            <person name="Gulvik C.A."/>
        </authorList>
    </citation>
    <scope>NUCLEOTIDE SEQUENCE [LARGE SCALE GENOMIC DNA]</scope>
    <source>
        <strain evidence="2 3">CCUG 51432</strain>
    </source>
</reference>
<dbReference type="EMBL" id="NGKA01000003">
    <property type="protein sequence ID" value="RSU14353.1"/>
    <property type="molecule type" value="Genomic_DNA"/>
</dbReference>
<evidence type="ECO:0000313" key="3">
    <source>
        <dbReference type="Proteomes" id="UP000287605"/>
    </source>
</evidence>
<protein>
    <recommendedName>
        <fullName evidence="4">Lipoprotein</fullName>
    </recommendedName>
</protein>
<keyword evidence="3" id="KW-1185">Reference proteome</keyword>
<dbReference type="Proteomes" id="UP000287605">
    <property type="component" value="Unassembled WGS sequence"/>
</dbReference>
<evidence type="ECO:0008006" key="4">
    <source>
        <dbReference type="Google" id="ProtNLM"/>
    </source>
</evidence>
<feature type="compositionally biased region" description="Polar residues" evidence="1">
    <location>
        <begin position="47"/>
        <end position="60"/>
    </location>
</feature>
<organism evidence="2 3">
    <name type="scientific">Vagococcus elongatus</name>
    <dbReference type="NCBI Taxonomy" id="180344"/>
    <lineage>
        <taxon>Bacteria</taxon>
        <taxon>Bacillati</taxon>
        <taxon>Bacillota</taxon>
        <taxon>Bacilli</taxon>
        <taxon>Lactobacillales</taxon>
        <taxon>Enterococcaceae</taxon>
        <taxon>Vagococcus</taxon>
    </lineage>
</organism>
<name>A0A430B1Z6_9ENTE</name>
<dbReference type="OrthoDB" id="2168688at2"/>
<dbReference type="PROSITE" id="PS51257">
    <property type="entry name" value="PROKAR_LIPOPROTEIN"/>
    <property type="match status" value="1"/>
</dbReference>